<dbReference type="AlphaFoldDB" id="A0A8H6C754"/>
<dbReference type="EMBL" id="JACCJB010000023">
    <property type="protein sequence ID" value="KAF6218192.1"/>
    <property type="molecule type" value="Genomic_DNA"/>
</dbReference>
<sequence length="249" mass="27827">MNGKPPYNINITTAYESFPNEFDAFIQLDSWNQASIWWGAMLLSIWFQGIRAQMAHMQDPQSTFHWGDVTINFDLTANIKDIDFISYVGSFGMSNGTVHWLSSDDDHLKLDPLRIGIIQIDGFAKAFYSMVMLDMGQTNGSNVLTDPDALQYYLAAPFYVNSSPDGVDSYRINSLGQPPVLASVAYNTLSITGNSTGHLGLKNATLYSEYTCQIPQIKGAGYPIVTILVNDLVFLQTLWMIYCWLWDGG</sequence>
<organism evidence="1 2">
    <name type="scientific">Letharia lupina</name>
    <dbReference type="NCBI Taxonomy" id="560253"/>
    <lineage>
        <taxon>Eukaryota</taxon>
        <taxon>Fungi</taxon>
        <taxon>Dikarya</taxon>
        <taxon>Ascomycota</taxon>
        <taxon>Pezizomycotina</taxon>
        <taxon>Lecanoromycetes</taxon>
        <taxon>OSLEUM clade</taxon>
        <taxon>Lecanoromycetidae</taxon>
        <taxon>Lecanorales</taxon>
        <taxon>Lecanorineae</taxon>
        <taxon>Parmeliaceae</taxon>
        <taxon>Letharia</taxon>
    </lineage>
</organism>
<evidence type="ECO:0000313" key="2">
    <source>
        <dbReference type="Proteomes" id="UP000593566"/>
    </source>
</evidence>
<comment type="caution">
    <text evidence="1">The sequence shown here is derived from an EMBL/GenBank/DDBJ whole genome shotgun (WGS) entry which is preliminary data.</text>
</comment>
<dbReference type="RefSeq" id="XP_037147627.1">
    <property type="nucleotide sequence ID" value="XM_037297053.1"/>
</dbReference>
<proteinExistence type="predicted"/>
<dbReference type="GeneID" id="59334555"/>
<dbReference type="Proteomes" id="UP000593566">
    <property type="component" value="Unassembled WGS sequence"/>
</dbReference>
<protein>
    <submittedName>
        <fullName evidence="1">Uncharacterized protein</fullName>
    </submittedName>
</protein>
<evidence type="ECO:0000313" key="1">
    <source>
        <dbReference type="EMBL" id="KAF6218192.1"/>
    </source>
</evidence>
<gene>
    <name evidence="1" type="ORF">HO133_006152</name>
</gene>
<name>A0A8H6C754_9LECA</name>
<accession>A0A8H6C754</accession>
<keyword evidence="2" id="KW-1185">Reference proteome</keyword>
<reference evidence="1 2" key="1">
    <citation type="journal article" date="2020" name="Genomics">
        <title>Complete, high-quality genomes from long-read metagenomic sequencing of two wolf lichen thalli reveals enigmatic genome architecture.</title>
        <authorList>
            <person name="McKenzie S.K."/>
            <person name="Walston R.F."/>
            <person name="Allen J.L."/>
        </authorList>
    </citation>
    <scope>NUCLEOTIDE SEQUENCE [LARGE SCALE GENOMIC DNA]</scope>
    <source>
        <strain evidence="1">WasteWater1</strain>
    </source>
</reference>